<protein>
    <submittedName>
        <fullName evidence="2">HypC/HybG/HupF family hydrogenase formation chaperone</fullName>
    </submittedName>
</protein>
<evidence type="ECO:0000313" key="3">
    <source>
        <dbReference type="Proteomes" id="UP001500957"/>
    </source>
</evidence>
<dbReference type="RefSeq" id="WP_344603443.1">
    <property type="nucleotide sequence ID" value="NZ_BAAAHE010000011.1"/>
</dbReference>
<dbReference type="NCBIfam" id="TIGR00074">
    <property type="entry name" value="hypC_hupF"/>
    <property type="match status" value="1"/>
</dbReference>
<name>A0ABN1GNA7_9ACTN</name>
<dbReference type="Pfam" id="PF01455">
    <property type="entry name" value="HupF_HypC"/>
    <property type="match status" value="1"/>
</dbReference>
<evidence type="ECO:0000256" key="1">
    <source>
        <dbReference type="ARBA" id="ARBA00006018"/>
    </source>
</evidence>
<accession>A0ABN1GNA7</accession>
<reference evidence="2 3" key="1">
    <citation type="journal article" date="2019" name="Int. J. Syst. Evol. Microbiol.">
        <title>The Global Catalogue of Microorganisms (GCM) 10K type strain sequencing project: providing services to taxonomists for standard genome sequencing and annotation.</title>
        <authorList>
            <consortium name="The Broad Institute Genomics Platform"/>
            <consortium name="The Broad Institute Genome Sequencing Center for Infectious Disease"/>
            <person name="Wu L."/>
            <person name="Ma J."/>
        </authorList>
    </citation>
    <scope>NUCLEOTIDE SEQUENCE [LARGE SCALE GENOMIC DNA]</scope>
    <source>
        <strain evidence="2 3">JCM 10671</strain>
    </source>
</reference>
<dbReference type="PRINTS" id="PR00445">
    <property type="entry name" value="HUPFHYPC"/>
</dbReference>
<dbReference type="PANTHER" id="PTHR35177">
    <property type="entry name" value="HYDROGENASE MATURATION FACTOR HYBG"/>
    <property type="match status" value="1"/>
</dbReference>
<keyword evidence="3" id="KW-1185">Reference proteome</keyword>
<evidence type="ECO:0000313" key="2">
    <source>
        <dbReference type="EMBL" id="GAA0615071.1"/>
    </source>
</evidence>
<comment type="similarity">
    <text evidence="1">Belongs to the HupF/HypC family.</text>
</comment>
<dbReference type="SUPFAM" id="SSF159127">
    <property type="entry name" value="HupF/HypC-like"/>
    <property type="match status" value="1"/>
</dbReference>
<dbReference type="InterPro" id="IPR001109">
    <property type="entry name" value="Hydrogenase_HupF/HypC"/>
</dbReference>
<dbReference type="Gene3D" id="2.30.30.140">
    <property type="match status" value="1"/>
</dbReference>
<organism evidence="2 3">
    <name type="scientific">Sporichthya brevicatena</name>
    <dbReference type="NCBI Taxonomy" id="171442"/>
    <lineage>
        <taxon>Bacteria</taxon>
        <taxon>Bacillati</taxon>
        <taxon>Actinomycetota</taxon>
        <taxon>Actinomycetes</taxon>
        <taxon>Sporichthyales</taxon>
        <taxon>Sporichthyaceae</taxon>
        <taxon>Sporichthya</taxon>
    </lineage>
</organism>
<dbReference type="EMBL" id="BAAAHE010000011">
    <property type="protein sequence ID" value="GAA0615071.1"/>
    <property type="molecule type" value="Genomic_DNA"/>
</dbReference>
<comment type="caution">
    <text evidence="2">The sequence shown here is derived from an EMBL/GenBank/DDBJ whole genome shotgun (WGS) entry which is preliminary data.</text>
</comment>
<dbReference type="PROSITE" id="PS01097">
    <property type="entry name" value="HUPF_HYPC"/>
    <property type="match status" value="1"/>
</dbReference>
<dbReference type="PANTHER" id="PTHR35177:SF2">
    <property type="entry name" value="HYDROGENASE MATURATION FACTOR HYBG"/>
    <property type="match status" value="1"/>
</dbReference>
<sequence>MCLAVPGRITSIESGGGRVMADVDFVGESRAVCLDYLPDLAVGDYVIVHAGYALTRVTPEEAERTVGLMQEFGLLDEMSES</sequence>
<proteinExistence type="inferred from homology"/>
<dbReference type="InterPro" id="IPR019812">
    <property type="entry name" value="Hydgase_assmbl_chp_CS"/>
</dbReference>
<gene>
    <name evidence="2" type="ORF">GCM10009547_16210</name>
</gene>
<dbReference type="Proteomes" id="UP001500957">
    <property type="component" value="Unassembled WGS sequence"/>
</dbReference>